<evidence type="ECO:0000256" key="5">
    <source>
        <dbReference type="ARBA" id="ARBA00023172"/>
    </source>
</evidence>
<dbReference type="GO" id="GO:0006310">
    <property type="term" value="P:DNA recombination"/>
    <property type="evidence" value="ECO:0007669"/>
    <property type="project" value="UniProtKB-KW"/>
</dbReference>
<comment type="caution">
    <text evidence="7">The sequence shown here is derived from an EMBL/GenBank/DDBJ whole genome shotgun (WGS) entry which is preliminary data.</text>
</comment>
<dbReference type="RefSeq" id="WP_274942655.1">
    <property type="nucleotide sequence ID" value="NZ_JANWOI010000001.1"/>
</dbReference>
<keyword evidence="5" id="KW-0233">DNA recombination</keyword>
<evidence type="ECO:0000313" key="7">
    <source>
        <dbReference type="EMBL" id="MDA5192954.1"/>
    </source>
</evidence>
<gene>
    <name evidence="7" type="primary">rmuC</name>
    <name evidence="7" type="ORF">NYP16_03140</name>
</gene>
<proteinExistence type="inferred from homology"/>
<keyword evidence="6" id="KW-0472">Membrane</keyword>
<dbReference type="PANTHER" id="PTHR30563:SF0">
    <property type="entry name" value="DNA RECOMBINATION PROTEIN RMUC"/>
    <property type="match status" value="1"/>
</dbReference>
<keyword evidence="6" id="KW-1133">Transmembrane helix</keyword>
<reference evidence="7" key="1">
    <citation type="submission" date="2022-08" db="EMBL/GenBank/DDBJ databases">
        <authorList>
            <person name="Vandamme P."/>
            <person name="Hettiarachchi A."/>
            <person name="Peeters C."/>
            <person name="Cnockaert M."/>
            <person name="Carlier A."/>
        </authorList>
    </citation>
    <scope>NUCLEOTIDE SEQUENCE</scope>
    <source>
        <strain evidence="7">LMG 31809</strain>
    </source>
</reference>
<dbReference type="Pfam" id="PF02646">
    <property type="entry name" value="RmuC"/>
    <property type="match status" value="1"/>
</dbReference>
<sequence>MDVTLGVMLGGFAVILLFGIFLWLRADRSRLEDRLRLEQVTHMAQSLDVTNRELMGRLAQLAESQNQSSAALTKTLETRLDSVTLRMGESLEKSATTTAKTIGELQTRLTVIDEAQKRIAELSGQVVGLQDILANKQARGAFGEIQLNAIVQNALPPSAYAFQVVLSNGKRADCIIHLPNPPGSIVVDAKFPLESYHLLRAATDPASRTVAERQFTTDILKHVAAISDRYILEGETAESALMFLPSEAIYAELHANFPAVLEKSYAARVWIVSPTTLMATLNTVRAVLKDARMREQAHVIQREVRTLLTDVGRLAKRVENLTTHFGQAQKDITEITTSANKITARGERIEELQLEEPEVTAVVAPARAALELS</sequence>
<name>A0A9X3TWN8_9PROT</name>
<comment type="function">
    <text evidence="1">Involved in DNA recombination.</text>
</comment>
<dbReference type="InterPro" id="IPR003798">
    <property type="entry name" value="DNA_recombination_RmuC"/>
</dbReference>
<accession>A0A9X3TWN8</accession>
<keyword evidence="8" id="KW-1185">Reference proteome</keyword>
<evidence type="ECO:0000313" key="8">
    <source>
        <dbReference type="Proteomes" id="UP001141619"/>
    </source>
</evidence>
<dbReference type="Proteomes" id="UP001141619">
    <property type="component" value="Unassembled WGS sequence"/>
</dbReference>
<evidence type="ECO:0000256" key="3">
    <source>
        <dbReference type="ARBA" id="ARBA00021840"/>
    </source>
</evidence>
<evidence type="ECO:0000256" key="4">
    <source>
        <dbReference type="ARBA" id="ARBA00023054"/>
    </source>
</evidence>
<evidence type="ECO:0000256" key="6">
    <source>
        <dbReference type="SAM" id="Phobius"/>
    </source>
</evidence>
<dbReference type="PANTHER" id="PTHR30563">
    <property type="entry name" value="DNA RECOMBINATION PROTEIN RMUC"/>
    <property type="match status" value="1"/>
</dbReference>
<reference evidence="7" key="2">
    <citation type="journal article" date="2023" name="Syst. Appl. Microbiol.">
        <title>Govania unica gen. nov., sp. nov., a rare biosphere bacterium that represents a novel family in the class Alphaproteobacteria.</title>
        <authorList>
            <person name="Vandamme P."/>
            <person name="Peeters C."/>
            <person name="Hettiarachchi A."/>
            <person name="Cnockaert M."/>
            <person name="Carlier A."/>
        </authorList>
    </citation>
    <scope>NUCLEOTIDE SEQUENCE</scope>
    <source>
        <strain evidence="7">LMG 31809</strain>
    </source>
</reference>
<evidence type="ECO:0000256" key="2">
    <source>
        <dbReference type="ARBA" id="ARBA00009840"/>
    </source>
</evidence>
<feature type="transmembrane region" description="Helical" evidence="6">
    <location>
        <begin position="6"/>
        <end position="24"/>
    </location>
</feature>
<dbReference type="AlphaFoldDB" id="A0A9X3TWN8"/>
<comment type="similarity">
    <text evidence="2">Belongs to the RmuC family.</text>
</comment>
<keyword evidence="6" id="KW-0812">Transmembrane</keyword>
<keyword evidence="4" id="KW-0175">Coiled coil</keyword>
<organism evidence="7 8">
    <name type="scientific">Govanella unica</name>
    <dbReference type="NCBI Taxonomy" id="2975056"/>
    <lineage>
        <taxon>Bacteria</taxon>
        <taxon>Pseudomonadati</taxon>
        <taxon>Pseudomonadota</taxon>
        <taxon>Alphaproteobacteria</taxon>
        <taxon>Emcibacterales</taxon>
        <taxon>Govanellaceae</taxon>
        <taxon>Govanella</taxon>
    </lineage>
</organism>
<evidence type="ECO:0000256" key="1">
    <source>
        <dbReference type="ARBA" id="ARBA00003416"/>
    </source>
</evidence>
<dbReference type="EMBL" id="JANWOI010000001">
    <property type="protein sequence ID" value="MDA5192954.1"/>
    <property type="molecule type" value="Genomic_DNA"/>
</dbReference>
<protein>
    <recommendedName>
        <fullName evidence="3">DNA recombination protein RmuC homolog</fullName>
    </recommendedName>
</protein>